<accession>A0A7W0HLU9</accession>
<dbReference type="Proteomes" id="UP000525298">
    <property type="component" value="Unassembled WGS sequence"/>
</dbReference>
<sequence>MDASYVVTHREKLFFDELLYVARYSQASGTTNVLFTLIKKYSQANAVFKDTDILKGLLQILLFLVDIQIHPGY</sequence>
<reference evidence="1 2" key="1">
    <citation type="submission" date="2020-07" db="EMBL/GenBank/DDBJ databases">
        <title>Genomic Encyclopedia of Type Strains, Phase IV (KMG-IV): sequencing the most valuable type-strain genomes for metagenomic binning, comparative biology and taxonomic classification.</title>
        <authorList>
            <person name="Goeker M."/>
        </authorList>
    </citation>
    <scope>NUCLEOTIDE SEQUENCE [LARGE SCALE GENOMIC DNA]</scope>
    <source>
        <strain evidence="1 2">DSM 17721</strain>
    </source>
</reference>
<evidence type="ECO:0000313" key="1">
    <source>
        <dbReference type="EMBL" id="MBA2882695.1"/>
    </source>
</evidence>
<organism evidence="1 2">
    <name type="scientific">Desulfosalsimonas propionicica</name>
    <dbReference type="NCBI Taxonomy" id="332175"/>
    <lineage>
        <taxon>Bacteria</taxon>
        <taxon>Pseudomonadati</taxon>
        <taxon>Thermodesulfobacteriota</taxon>
        <taxon>Desulfobacteria</taxon>
        <taxon>Desulfobacterales</taxon>
        <taxon>Desulfosalsimonadaceae</taxon>
        <taxon>Desulfosalsimonas</taxon>
    </lineage>
</organism>
<dbReference type="AlphaFoldDB" id="A0A7W0HLU9"/>
<comment type="caution">
    <text evidence="1">The sequence shown here is derived from an EMBL/GenBank/DDBJ whole genome shotgun (WGS) entry which is preliminary data.</text>
</comment>
<dbReference type="EMBL" id="JACDUS010000011">
    <property type="protein sequence ID" value="MBA2882695.1"/>
    <property type="molecule type" value="Genomic_DNA"/>
</dbReference>
<keyword evidence="2" id="KW-1185">Reference proteome</keyword>
<proteinExistence type="predicted"/>
<gene>
    <name evidence="1" type="ORF">HNR65_003049</name>
</gene>
<keyword evidence="1" id="KW-0808">Transferase</keyword>
<evidence type="ECO:0000313" key="2">
    <source>
        <dbReference type="Proteomes" id="UP000525298"/>
    </source>
</evidence>
<protein>
    <submittedName>
        <fullName evidence="1">Glycerol-3-phosphate acyltransferase PlsY</fullName>
    </submittedName>
</protein>
<name>A0A7W0HLU9_9BACT</name>
<dbReference type="GO" id="GO:0016746">
    <property type="term" value="F:acyltransferase activity"/>
    <property type="evidence" value="ECO:0007669"/>
    <property type="project" value="UniProtKB-KW"/>
</dbReference>
<keyword evidence="1" id="KW-0012">Acyltransferase</keyword>
<dbReference type="RefSeq" id="WP_181552324.1">
    <property type="nucleotide sequence ID" value="NZ_JACDUS010000011.1"/>
</dbReference>